<feature type="domain" description="CBM-cenC" evidence="2">
    <location>
        <begin position="195"/>
        <end position="267"/>
    </location>
</feature>
<name>A0A401H863_AERPX</name>
<accession>A0A401H863</accession>
<sequence>MDGTYGLSIRGNNYYVNDKYYSLESILETVYPMYKNHRILVIPFDYYSLIDIRGMLPNYFGLTIGPLINATGLEEVYELLISLHDSRKSSILALYDVKVTVIDKKFNSPLEKFSWYQHLEKIYGIFIFKSQGSYFIDGNVSLLKDAYLRDQYFRLVYEDENFAIFENMLNTSRVYVINGKAPSKIPITINMGTRNLVSNHSFEEGLEHWRIWPGRCASLSGDAIDGNRALLLKDCDGNDKVWSVAYVLVPIEGGRIYKLSFYIKFLNEISGSLVKILWYNQSKEFSDKYAFKVDYIKLHSINMVAGKWYHIN</sequence>
<comment type="caution">
    <text evidence="3">The sequence shown here is derived from an EMBL/GenBank/DDBJ whole genome shotgun (WGS) entry which is preliminary data.</text>
</comment>
<evidence type="ECO:0000259" key="2">
    <source>
        <dbReference type="Pfam" id="PF02018"/>
    </source>
</evidence>
<evidence type="ECO:0000313" key="4">
    <source>
        <dbReference type="Proteomes" id="UP000291213"/>
    </source>
</evidence>
<proteinExistence type="predicted"/>
<dbReference type="Gene3D" id="2.60.120.260">
    <property type="entry name" value="Galactose-binding domain-like"/>
    <property type="match status" value="1"/>
</dbReference>
<dbReference type="GO" id="GO:0016798">
    <property type="term" value="F:hydrolase activity, acting on glycosyl bonds"/>
    <property type="evidence" value="ECO:0007669"/>
    <property type="project" value="InterPro"/>
</dbReference>
<dbReference type="Proteomes" id="UP000291213">
    <property type="component" value="Unassembled WGS sequence"/>
</dbReference>
<dbReference type="AlphaFoldDB" id="A0A401H863"/>
<organism evidence="3 4">
    <name type="scientific">Aeropyrum pernix</name>
    <dbReference type="NCBI Taxonomy" id="56636"/>
    <lineage>
        <taxon>Archaea</taxon>
        <taxon>Thermoproteota</taxon>
        <taxon>Thermoprotei</taxon>
        <taxon>Desulfurococcales</taxon>
        <taxon>Desulfurococcaceae</taxon>
        <taxon>Aeropyrum</taxon>
    </lineage>
</organism>
<protein>
    <recommendedName>
        <fullName evidence="2">CBM-cenC domain-containing protein</fullName>
    </recommendedName>
</protein>
<keyword evidence="1" id="KW-0378">Hydrolase</keyword>
<evidence type="ECO:0000256" key="1">
    <source>
        <dbReference type="ARBA" id="ARBA00022801"/>
    </source>
</evidence>
<dbReference type="InterPro" id="IPR008979">
    <property type="entry name" value="Galactose-bd-like_sf"/>
</dbReference>
<dbReference type="SUPFAM" id="SSF49785">
    <property type="entry name" value="Galactose-binding domain-like"/>
    <property type="match status" value="1"/>
</dbReference>
<gene>
    <name evidence="3" type="ORF">apy_02570</name>
</gene>
<dbReference type="EMBL" id="BDMD01000010">
    <property type="protein sequence ID" value="GBF08532.1"/>
    <property type="molecule type" value="Genomic_DNA"/>
</dbReference>
<evidence type="ECO:0000313" key="3">
    <source>
        <dbReference type="EMBL" id="GBF08532.1"/>
    </source>
</evidence>
<dbReference type="Pfam" id="PF02018">
    <property type="entry name" value="CBM_4_9"/>
    <property type="match status" value="1"/>
</dbReference>
<dbReference type="InterPro" id="IPR003305">
    <property type="entry name" value="CenC_carb-bd"/>
</dbReference>
<reference evidence="3 4" key="1">
    <citation type="submission" date="2017-02" db="EMBL/GenBank/DDBJ databases">
        <title>isolation and characterization of a novel temperate virus Aeropyrum globular virus 1 infecting hyperthermophilic archaeon Aeropyrum.</title>
        <authorList>
            <person name="Yumiya M."/>
            <person name="Yoshida T."/>
            <person name="Sako Y."/>
        </authorList>
    </citation>
    <scope>NUCLEOTIDE SEQUENCE [LARGE SCALE GENOMIC DNA]</scope>
    <source>
        <strain evidence="3 4">YK1-12-2013</strain>
    </source>
</reference>